<accession>A0A9J6ZE60</accession>
<evidence type="ECO:0000313" key="2">
    <source>
        <dbReference type="EMBL" id="URN94442.1"/>
    </source>
</evidence>
<gene>
    <name evidence="2" type="ORF">NAG76_21910</name>
</gene>
<protein>
    <submittedName>
        <fullName evidence="2">Uncharacterized protein</fullName>
    </submittedName>
</protein>
<evidence type="ECO:0000313" key="3">
    <source>
        <dbReference type="Proteomes" id="UP001056756"/>
    </source>
</evidence>
<feature type="transmembrane region" description="Helical" evidence="1">
    <location>
        <begin position="7"/>
        <end position="27"/>
    </location>
</feature>
<dbReference type="AlphaFoldDB" id="A0A9J6ZE60"/>
<name>A0A9J6ZE60_9BACL</name>
<evidence type="ECO:0000256" key="1">
    <source>
        <dbReference type="SAM" id="Phobius"/>
    </source>
</evidence>
<dbReference type="EMBL" id="CP097899">
    <property type="protein sequence ID" value="URN94442.1"/>
    <property type="molecule type" value="Genomic_DNA"/>
</dbReference>
<keyword evidence="1" id="KW-0812">Transmembrane</keyword>
<dbReference type="Proteomes" id="UP001056756">
    <property type="component" value="Chromosome"/>
</dbReference>
<reference evidence="2" key="1">
    <citation type="submission" date="2022-05" db="EMBL/GenBank/DDBJ databases">
        <title>Novel bacterial taxa in a minimal lignocellulolytic consortium and its capacity to transform plastics disclosed by genome-resolved metagenomics.</title>
        <authorList>
            <person name="Rodriguez C.A.D."/>
            <person name="Diaz-Garcia L."/>
            <person name="Herrera K."/>
            <person name="Tarazona N.A."/>
            <person name="Sproer C."/>
            <person name="Overmann J."/>
            <person name="Jimenez D.J."/>
        </authorList>
    </citation>
    <scope>NUCLEOTIDE SEQUENCE</scope>
    <source>
        <strain evidence="2">MAG5</strain>
    </source>
</reference>
<proteinExistence type="predicted"/>
<keyword evidence="1" id="KW-1133">Transmembrane helix</keyword>
<sequence>MKKRSRVIITLSTIGILLLLVGGYIYYNKLYYPVPPIDGVSQREAITTFERSDDNLALLTSNNKTHWYIASGGSGINVVDEQITELVSQYGWELEQKEGSGLFFTREGEKLIATTRMWTRNYVLIQIPLTFNS</sequence>
<dbReference type="KEGG" id="plig:NAG76_21910"/>
<keyword evidence="1" id="KW-0472">Membrane</keyword>
<organism evidence="2 3">
    <name type="scientific">Candidatus Pristimantibacillus lignocellulolyticus</name>
    <dbReference type="NCBI Taxonomy" id="2994561"/>
    <lineage>
        <taxon>Bacteria</taxon>
        <taxon>Bacillati</taxon>
        <taxon>Bacillota</taxon>
        <taxon>Bacilli</taxon>
        <taxon>Bacillales</taxon>
        <taxon>Paenibacillaceae</taxon>
        <taxon>Candidatus Pristimantibacillus</taxon>
    </lineage>
</organism>